<sequence length="102" mass="12403">MIEWFRDLEQISEQNKLTEQQLLEILPYIIIDKKMDVVSHLSSYEDFKKHTLLVTYPKESSLTVLRILDKTKQTEFYTIEEYYDFIKMKLEIYMLNIKCPKT</sequence>
<name>A0A9P6GWR8_9MICR</name>
<comment type="caution">
    <text evidence="1">The sequence shown here is derived from an EMBL/GenBank/DDBJ whole genome shotgun (WGS) entry which is preliminary data.</text>
</comment>
<evidence type="ECO:0000313" key="1">
    <source>
        <dbReference type="EMBL" id="KAF9761226.1"/>
    </source>
</evidence>
<gene>
    <name evidence="1" type="ORF">NGRA_2782</name>
</gene>
<dbReference type="EMBL" id="SBJO01000382">
    <property type="protein sequence ID" value="KAF9761226.1"/>
    <property type="molecule type" value="Genomic_DNA"/>
</dbReference>
<protein>
    <submittedName>
        <fullName evidence="1">Uncharacterized protein</fullName>
    </submittedName>
</protein>
<proteinExistence type="predicted"/>
<dbReference type="Proteomes" id="UP000740883">
    <property type="component" value="Unassembled WGS sequence"/>
</dbReference>
<organism evidence="1 2">
    <name type="scientific">Nosema granulosis</name>
    <dbReference type="NCBI Taxonomy" id="83296"/>
    <lineage>
        <taxon>Eukaryota</taxon>
        <taxon>Fungi</taxon>
        <taxon>Fungi incertae sedis</taxon>
        <taxon>Microsporidia</taxon>
        <taxon>Nosematidae</taxon>
        <taxon>Nosema</taxon>
    </lineage>
</organism>
<evidence type="ECO:0000313" key="2">
    <source>
        <dbReference type="Proteomes" id="UP000740883"/>
    </source>
</evidence>
<keyword evidence="2" id="KW-1185">Reference proteome</keyword>
<dbReference type="AlphaFoldDB" id="A0A9P6GWR8"/>
<reference evidence="1 2" key="1">
    <citation type="journal article" date="2020" name="Genome Biol. Evol.">
        <title>Comparative genomics of strictly vertically transmitted, feminizing microsporidia endosymbionts of amphipod crustaceans.</title>
        <authorList>
            <person name="Cormier A."/>
            <person name="Chebbi M.A."/>
            <person name="Giraud I."/>
            <person name="Wattier R."/>
            <person name="Teixeira M."/>
            <person name="Gilbert C."/>
            <person name="Rigaud T."/>
            <person name="Cordaux R."/>
        </authorList>
    </citation>
    <scope>NUCLEOTIDE SEQUENCE [LARGE SCALE GENOMIC DNA]</scope>
    <source>
        <strain evidence="1 2">Ou3-Ou53</strain>
    </source>
</reference>
<accession>A0A9P6GWR8</accession>